<keyword evidence="2" id="KW-1133">Transmembrane helix</keyword>
<evidence type="ECO:0000256" key="1">
    <source>
        <dbReference type="SAM" id="MobiDB-lite"/>
    </source>
</evidence>
<sequence>MKDHLSIAVDATPKDNSEANARISPREKKLGIAVSVSVFALNALVVLILILDRTVPSFHELLMGILDWINSR</sequence>
<feature type="region of interest" description="Disordered" evidence="1">
    <location>
        <begin position="1"/>
        <end position="20"/>
    </location>
</feature>
<proteinExistence type="predicted"/>
<gene>
    <name evidence="3" type="ordered locus">P9303_13501</name>
</gene>
<dbReference type="EMBL" id="CP000554">
    <property type="protein sequence ID" value="ABM78097.1"/>
    <property type="molecule type" value="Genomic_DNA"/>
</dbReference>
<keyword evidence="2" id="KW-0472">Membrane</keyword>
<dbReference type="HOGENOM" id="CLU_2719083_0_0_3"/>
<evidence type="ECO:0000256" key="2">
    <source>
        <dbReference type="SAM" id="Phobius"/>
    </source>
</evidence>
<dbReference type="STRING" id="59922.P9303_13501"/>
<dbReference type="BioCyc" id="PMAR59922:G1G80-1167-MONOMER"/>
<evidence type="ECO:0000313" key="3">
    <source>
        <dbReference type="EMBL" id="ABM78097.1"/>
    </source>
</evidence>
<reference evidence="3 4" key="1">
    <citation type="journal article" date="2007" name="PLoS Genet.">
        <title>Patterns and implications of gene gain and loss in the evolution of Prochlorococcus.</title>
        <authorList>
            <person name="Kettler G.C."/>
            <person name="Martiny A.C."/>
            <person name="Huang K."/>
            <person name="Zucker J."/>
            <person name="Coleman M.L."/>
            <person name="Rodrigue S."/>
            <person name="Chen F."/>
            <person name="Lapidus A."/>
            <person name="Ferriera S."/>
            <person name="Johnson J."/>
            <person name="Steglich C."/>
            <person name="Church G.M."/>
            <person name="Richardson P."/>
            <person name="Chisholm S.W."/>
        </authorList>
    </citation>
    <scope>NUCLEOTIDE SEQUENCE [LARGE SCALE GENOMIC DNA]</scope>
    <source>
        <strain evidence="3 4">MIT 9303</strain>
    </source>
</reference>
<dbReference type="AlphaFoldDB" id="A2C9D7"/>
<evidence type="ECO:0000313" key="4">
    <source>
        <dbReference type="Proteomes" id="UP000002274"/>
    </source>
</evidence>
<feature type="transmembrane region" description="Helical" evidence="2">
    <location>
        <begin position="30"/>
        <end position="51"/>
    </location>
</feature>
<name>A2C9D7_PROM3</name>
<accession>A2C9D7</accession>
<organism evidence="3 4">
    <name type="scientific">Prochlorococcus marinus (strain MIT 9303)</name>
    <dbReference type="NCBI Taxonomy" id="59922"/>
    <lineage>
        <taxon>Bacteria</taxon>
        <taxon>Bacillati</taxon>
        <taxon>Cyanobacteriota</taxon>
        <taxon>Cyanophyceae</taxon>
        <taxon>Synechococcales</taxon>
        <taxon>Prochlorococcaceae</taxon>
        <taxon>Prochlorococcus</taxon>
    </lineage>
</organism>
<protein>
    <submittedName>
        <fullName evidence="3">Uncharacterized protein</fullName>
    </submittedName>
</protein>
<keyword evidence="2" id="KW-0812">Transmembrane</keyword>
<dbReference type="Proteomes" id="UP000002274">
    <property type="component" value="Chromosome"/>
</dbReference>
<dbReference type="KEGG" id="pmf:P9303_13501"/>